<protein>
    <submittedName>
        <fullName evidence="6">OFA family MFS transporter</fullName>
    </submittedName>
</protein>
<dbReference type="Pfam" id="PF07690">
    <property type="entry name" value="MFS_1"/>
    <property type="match status" value="2"/>
</dbReference>
<evidence type="ECO:0000313" key="6">
    <source>
        <dbReference type="EMBL" id="TXS91790.1"/>
    </source>
</evidence>
<feature type="transmembrane region" description="Helical" evidence="4">
    <location>
        <begin position="364"/>
        <end position="384"/>
    </location>
</feature>
<evidence type="ECO:0000313" key="7">
    <source>
        <dbReference type="Proteomes" id="UP000321933"/>
    </source>
</evidence>
<keyword evidence="7" id="KW-1185">Reference proteome</keyword>
<feature type="transmembrane region" description="Helical" evidence="4">
    <location>
        <begin position="212"/>
        <end position="235"/>
    </location>
</feature>
<evidence type="ECO:0000256" key="3">
    <source>
        <dbReference type="ARBA" id="ARBA00023136"/>
    </source>
</evidence>
<organism evidence="6 7">
    <name type="scientific">Parahaliea aestuarii</name>
    <dbReference type="NCBI Taxonomy" id="1852021"/>
    <lineage>
        <taxon>Bacteria</taxon>
        <taxon>Pseudomonadati</taxon>
        <taxon>Pseudomonadota</taxon>
        <taxon>Gammaproteobacteria</taxon>
        <taxon>Cellvibrionales</taxon>
        <taxon>Halieaceae</taxon>
        <taxon>Parahaliea</taxon>
    </lineage>
</organism>
<dbReference type="PANTHER" id="PTHR11360:SF284">
    <property type="entry name" value="EG:103B4.3 PROTEIN-RELATED"/>
    <property type="match status" value="1"/>
</dbReference>
<gene>
    <name evidence="6" type="ORF">FVW59_11615</name>
</gene>
<proteinExistence type="predicted"/>
<dbReference type="InterPro" id="IPR011701">
    <property type="entry name" value="MFS"/>
</dbReference>
<name>A0A5C8ZW49_9GAMM</name>
<dbReference type="GO" id="GO:0022857">
    <property type="term" value="F:transmembrane transporter activity"/>
    <property type="evidence" value="ECO:0007669"/>
    <property type="project" value="InterPro"/>
</dbReference>
<dbReference type="Proteomes" id="UP000321933">
    <property type="component" value="Unassembled WGS sequence"/>
</dbReference>
<feature type="transmembrane region" description="Helical" evidence="4">
    <location>
        <begin position="96"/>
        <end position="116"/>
    </location>
</feature>
<dbReference type="AlphaFoldDB" id="A0A5C8ZW49"/>
<dbReference type="InterPro" id="IPR050327">
    <property type="entry name" value="Proton-linked_MCT"/>
</dbReference>
<sequence length="391" mass="40910">MLNRWHILGIATVSQNLAIGFTFGSYGLLIAEIAETFSSSRSQVALGIALISVVMGLMAPALGYLLDRWSIRNTMILGALVTSCGFWLAAQATSLTTLLICFGIVVGIGITAMGVLPASKLAANWFPDSTGKALGIVSLPIMVALGPPFFVGIINSEGWRVLFTDFSLVYLLLIPFLAVIKNQPSPGQGEAGSMPGSAVPSAWSESMRDARLWILVVVAGIIFSGGIMLVTHIVQHAIDIGIDATRASLLLSVNGIAAMAGALFFGWLADRIGAHGAILVNLTLQAIAWSALLMQAHFPGLVITVAVLGLCGGGGHPAMATLVGKVFGAQRFGTLMGQVTLLVIPFNFGSAPLAGLLYDRSGSYSLAFLCYAGLCTSAIVLILVTRSKFRV</sequence>
<keyword evidence="1 4" id="KW-0812">Transmembrane</keyword>
<keyword evidence="3 4" id="KW-0472">Membrane</keyword>
<feature type="transmembrane region" description="Helical" evidence="4">
    <location>
        <begin position="136"/>
        <end position="155"/>
    </location>
</feature>
<evidence type="ECO:0000259" key="5">
    <source>
        <dbReference type="PROSITE" id="PS50850"/>
    </source>
</evidence>
<feature type="transmembrane region" description="Helical" evidence="4">
    <location>
        <begin position="300"/>
        <end position="323"/>
    </location>
</feature>
<feature type="transmembrane region" description="Helical" evidence="4">
    <location>
        <begin position="161"/>
        <end position="180"/>
    </location>
</feature>
<feature type="domain" description="Major facilitator superfamily (MFS) profile" evidence="5">
    <location>
        <begin position="8"/>
        <end position="390"/>
    </location>
</feature>
<evidence type="ECO:0000256" key="4">
    <source>
        <dbReference type="SAM" id="Phobius"/>
    </source>
</evidence>
<feature type="transmembrane region" description="Helical" evidence="4">
    <location>
        <begin position="335"/>
        <end position="358"/>
    </location>
</feature>
<dbReference type="EMBL" id="VRYZ01000004">
    <property type="protein sequence ID" value="TXS91790.1"/>
    <property type="molecule type" value="Genomic_DNA"/>
</dbReference>
<keyword evidence="2 4" id="KW-1133">Transmembrane helix</keyword>
<dbReference type="InterPro" id="IPR036259">
    <property type="entry name" value="MFS_trans_sf"/>
</dbReference>
<dbReference type="SUPFAM" id="SSF103473">
    <property type="entry name" value="MFS general substrate transporter"/>
    <property type="match status" value="1"/>
</dbReference>
<comment type="caution">
    <text evidence="6">The sequence shown here is derived from an EMBL/GenBank/DDBJ whole genome shotgun (WGS) entry which is preliminary data.</text>
</comment>
<reference evidence="6 7" key="1">
    <citation type="submission" date="2019-08" db="EMBL/GenBank/DDBJ databases">
        <title>Parahaliea maris sp. nov., isolated from the surface seawater.</title>
        <authorList>
            <person name="Liu Y."/>
        </authorList>
    </citation>
    <scope>NUCLEOTIDE SEQUENCE [LARGE SCALE GENOMIC DNA]</scope>
    <source>
        <strain evidence="6 7">S2-26</strain>
    </source>
</reference>
<dbReference type="Gene3D" id="1.20.1250.20">
    <property type="entry name" value="MFS general substrate transporter like domains"/>
    <property type="match status" value="2"/>
</dbReference>
<dbReference type="PROSITE" id="PS50850">
    <property type="entry name" value="MFS"/>
    <property type="match status" value="1"/>
</dbReference>
<feature type="transmembrane region" description="Helical" evidence="4">
    <location>
        <begin position="247"/>
        <end position="269"/>
    </location>
</feature>
<evidence type="ECO:0000256" key="1">
    <source>
        <dbReference type="ARBA" id="ARBA00022692"/>
    </source>
</evidence>
<feature type="transmembrane region" description="Helical" evidence="4">
    <location>
        <begin position="43"/>
        <end position="66"/>
    </location>
</feature>
<dbReference type="OrthoDB" id="3199327at2"/>
<feature type="transmembrane region" description="Helical" evidence="4">
    <location>
        <begin position="276"/>
        <end position="294"/>
    </location>
</feature>
<evidence type="ECO:0000256" key="2">
    <source>
        <dbReference type="ARBA" id="ARBA00022989"/>
    </source>
</evidence>
<dbReference type="RefSeq" id="WP_148064487.1">
    <property type="nucleotide sequence ID" value="NZ_VRYZ01000004.1"/>
</dbReference>
<dbReference type="PANTHER" id="PTHR11360">
    <property type="entry name" value="MONOCARBOXYLATE TRANSPORTER"/>
    <property type="match status" value="1"/>
</dbReference>
<dbReference type="InterPro" id="IPR020846">
    <property type="entry name" value="MFS_dom"/>
</dbReference>
<feature type="transmembrane region" description="Helical" evidence="4">
    <location>
        <begin position="7"/>
        <end position="31"/>
    </location>
</feature>
<accession>A0A5C8ZW49</accession>